<evidence type="ECO:0000256" key="3">
    <source>
        <dbReference type="RuleBase" id="RU003560"/>
    </source>
</evidence>
<keyword evidence="5" id="KW-1185">Reference proteome</keyword>
<organism evidence="4 5">
    <name type="scientific">Fusarium pseudocircinatum</name>
    <dbReference type="NCBI Taxonomy" id="56676"/>
    <lineage>
        <taxon>Eukaryota</taxon>
        <taxon>Fungi</taxon>
        <taxon>Dikarya</taxon>
        <taxon>Ascomycota</taxon>
        <taxon>Pezizomycotina</taxon>
        <taxon>Sordariomycetes</taxon>
        <taxon>Hypocreomycetidae</taxon>
        <taxon>Hypocreales</taxon>
        <taxon>Nectriaceae</taxon>
        <taxon>Fusarium</taxon>
        <taxon>Fusarium fujikuroi species complex</taxon>
    </lineage>
</organism>
<dbReference type="SUPFAM" id="SSF53383">
    <property type="entry name" value="PLP-dependent transferases"/>
    <property type="match status" value="1"/>
</dbReference>
<gene>
    <name evidence="4" type="ORF">FPCIR_4914</name>
</gene>
<dbReference type="InterPro" id="IPR015424">
    <property type="entry name" value="PyrdxlP-dep_Trfase"/>
</dbReference>
<dbReference type="PANTHER" id="PTHR43713:SF3">
    <property type="entry name" value="GLUTAMATE-1-SEMIALDEHYDE 2,1-AMINOMUTASE 1, CHLOROPLASTIC-RELATED"/>
    <property type="match status" value="1"/>
</dbReference>
<dbReference type="InterPro" id="IPR015421">
    <property type="entry name" value="PyrdxlP-dep_Trfase_major"/>
</dbReference>
<dbReference type="InterPro" id="IPR005814">
    <property type="entry name" value="Aminotrans_3"/>
</dbReference>
<comment type="similarity">
    <text evidence="3">Belongs to the class-III pyridoxal-phosphate-dependent aminotransferase family.</text>
</comment>
<dbReference type="EMBL" id="JAAOAS010000098">
    <property type="protein sequence ID" value="KAF5594411.1"/>
    <property type="molecule type" value="Genomic_DNA"/>
</dbReference>
<evidence type="ECO:0000313" key="4">
    <source>
        <dbReference type="EMBL" id="KAF5594411.1"/>
    </source>
</evidence>
<keyword evidence="2 3" id="KW-0663">Pyridoxal phosphate</keyword>
<dbReference type="Gene3D" id="3.40.640.10">
    <property type="entry name" value="Type I PLP-dependent aspartate aminotransferase-like (Major domain)"/>
    <property type="match status" value="1"/>
</dbReference>
<dbReference type="OrthoDB" id="425114at2759"/>
<dbReference type="PANTHER" id="PTHR43713">
    <property type="entry name" value="GLUTAMATE-1-SEMIALDEHYDE 2,1-AMINOMUTASE"/>
    <property type="match status" value="1"/>
</dbReference>
<name>A0A8H5PDE9_9HYPO</name>
<dbReference type="InterPro" id="IPR015422">
    <property type="entry name" value="PyrdxlP-dep_Trfase_small"/>
</dbReference>
<reference evidence="4 5" key="1">
    <citation type="submission" date="2020-05" db="EMBL/GenBank/DDBJ databases">
        <title>Identification and distribution of gene clusters putatively required for synthesis of sphingolipid metabolism inhibitors in phylogenetically diverse species of the filamentous fungus Fusarium.</title>
        <authorList>
            <person name="Kim H.-S."/>
            <person name="Busman M."/>
            <person name="Brown D.W."/>
            <person name="Divon H."/>
            <person name="Uhlig S."/>
            <person name="Proctor R.H."/>
        </authorList>
    </citation>
    <scope>NUCLEOTIDE SEQUENCE [LARGE SCALE GENOMIC DNA]</scope>
    <source>
        <strain evidence="4 5">NRRL 36939</strain>
    </source>
</reference>
<protein>
    <submittedName>
        <fullName evidence="4">Glutamate-1-semialdehyde 2 1-aminomutase</fullName>
    </submittedName>
</protein>
<dbReference type="Gene3D" id="3.90.1150.10">
    <property type="entry name" value="Aspartate Aminotransferase, domain 1"/>
    <property type="match status" value="1"/>
</dbReference>
<dbReference type="GO" id="GO:0008483">
    <property type="term" value="F:transaminase activity"/>
    <property type="evidence" value="ECO:0007669"/>
    <property type="project" value="InterPro"/>
</dbReference>
<accession>A0A8H5PDE9</accession>
<dbReference type="GO" id="GO:0030170">
    <property type="term" value="F:pyridoxal phosphate binding"/>
    <property type="evidence" value="ECO:0007669"/>
    <property type="project" value="InterPro"/>
</dbReference>
<evidence type="ECO:0000256" key="1">
    <source>
        <dbReference type="ARBA" id="ARBA00001933"/>
    </source>
</evidence>
<comment type="caution">
    <text evidence="4">The sequence shown here is derived from an EMBL/GenBank/DDBJ whole genome shotgun (WGS) entry which is preliminary data.</text>
</comment>
<sequence length="472" mass="51891">MTLTMATTIVVISDAGTLAPETKDDIGAYSDIVGSRSDVNAPIVADTITNQSYELKPGSLLWIPKGSRASFTKSEGLSTIYVEQRPGEGNFRTGSEAKAPCHLRIQETLAGENARSVFRGDPFVLCMEGGQGPYLYSVDKREYLDFVSDYSAAFYGHSNPAIAEAINSALSTGFCSGSATRRECHLGECIKRRFPSMERVSFCNSGTEANTYALATAMEFTGRNKVGGNKSNVSYDFILGTYNNIEANQKHVSSDLAAIIVEPMLSTGGQILATREFLSFPRKIADVTGAVLIFNEIMTSCLQINGLQGLHKIGPGMTTLGKYIGGGLPFGAFGGRSDIMAFHEQRTQKLSHHGTFNNDVFTMSAALNATDLVTEDEIRRVNKLGDTIRNRMLETCATHHFYDLEITGQGSAIELQFLHLNRNLLMGLLFYHMLEHGIWIGRSGFLLLNMCHTEDHVQRFLTAFQEFIKEFK</sequence>
<proteinExistence type="inferred from homology"/>
<comment type="cofactor">
    <cofactor evidence="1">
        <name>pyridoxal 5'-phosphate</name>
        <dbReference type="ChEBI" id="CHEBI:597326"/>
    </cofactor>
</comment>
<dbReference type="Proteomes" id="UP000546213">
    <property type="component" value="Unassembled WGS sequence"/>
</dbReference>
<evidence type="ECO:0000256" key="2">
    <source>
        <dbReference type="ARBA" id="ARBA00022898"/>
    </source>
</evidence>
<dbReference type="AlphaFoldDB" id="A0A8H5PDE9"/>
<evidence type="ECO:0000313" key="5">
    <source>
        <dbReference type="Proteomes" id="UP000546213"/>
    </source>
</evidence>
<dbReference type="Pfam" id="PF00202">
    <property type="entry name" value="Aminotran_3"/>
    <property type="match status" value="2"/>
</dbReference>